<proteinExistence type="predicted"/>
<organism evidence="1 2">
    <name type="scientific">Xanthomonas sacchari</name>
    <dbReference type="NCBI Taxonomy" id="56458"/>
    <lineage>
        <taxon>Bacteria</taxon>
        <taxon>Pseudomonadati</taxon>
        <taxon>Pseudomonadota</taxon>
        <taxon>Gammaproteobacteria</taxon>
        <taxon>Lysobacterales</taxon>
        <taxon>Lysobacteraceae</taxon>
        <taxon>Xanthomonas</taxon>
    </lineage>
</organism>
<evidence type="ECO:0008006" key="3">
    <source>
        <dbReference type="Google" id="ProtNLM"/>
    </source>
</evidence>
<dbReference type="OrthoDB" id="9769665at2"/>
<dbReference type="AlphaFoldDB" id="A0A2P5YZU9"/>
<accession>A0A2P5YZU9</accession>
<gene>
    <name evidence="1" type="ORF">XsacCFBP4641_17960</name>
</gene>
<reference evidence="1 2" key="1">
    <citation type="submission" date="2016-08" db="EMBL/GenBank/DDBJ databases">
        <authorList>
            <person name="Seilhamer J.J."/>
        </authorList>
    </citation>
    <scope>NUCLEOTIDE SEQUENCE [LARGE SCALE GENOMIC DNA]</scope>
    <source>
        <strain evidence="1 2">CFBP4641</strain>
    </source>
</reference>
<dbReference type="Gene3D" id="3.50.30.30">
    <property type="match status" value="1"/>
</dbReference>
<evidence type="ECO:0000313" key="1">
    <source>
        <dbReference type="EMBL" id="PPU80533.1"/>
    </source>
</evidence>
<evidence type="ECO:0000313" key="2">
    <source>
        <dbReference type="Proteomes" id="UP000247346"/>
    </source>
</evidence>
<dbReference type="SUPFAM" id="SSF53187">
    <property type="entry name" value="Zn-dependent exopeptidases"/>
    <property type="match status" value="1"/>
</dbReference>
<comment type="caution">
    <text evidence="1">The sequence shown here is derived from an EMBL/GenBank/DDBJ whole genome shotgun (WGS) entry which is preliminary data.</text>
</comment>
<dbReference type="EMBL" id="MDEK01000019">
    <property type="protein sequence ID" value="PPU80533.1"/>
    <property type="molecule type" value="Genomic_DNA"/>
</dbReference>
<sequence>MTATVAPDVGDVADQDAAAQAAVLRGLPSQAQLWHWIERLNGFGPRLTGSPAHAAAIDYLASELQALGLQVQRDHLPLRRWTAHATHLALDDGSAIAVAAPLPYSGVTPPDGLAGELVWFDGRPRSFRKARGKIAVVALRRRDLDRTLLTLAFKRKARLPDGDADVASPITTPLLTGLQAVALDKARRHGVRAVICVFEGVSEAQLHGQVLPFITPYRDLPAVWVSARHAEALRAAAAQRRQARLTLHATLQDTTTDTLHAVLPGRAQDETLIVNTHTDGPNACEENGAAGVLALAHAFAALPRAARRRTLVFVLVTGHFQLPQIGVHGRQATSAWLQRHPQLWDGRGSHARAVAGITIEHLGCTEWRDDLAAGAPAPTGKLERDLVYTATPALDALYRQACAGRSKLRALTLSPRLEVAMLGEGQPLYQAGIPVVATCPIPDYLCQVLPEGGIARLDPAYAQQQVETFARLLARLDQRDAAQIGRIPFSLGRLLSRLIERLR</sequence>
<dbReference type="RefSeq" id="WP_010343683.1">
    <property type="nucleotide sequence ID" value="NZ_CP132343.1"/>
</dbReference>
<protein>
    <recommendedName>
        <fullName evidence="3">Peptidase M28 domain-containing protein</fullName>
    </recommendedName>
</protein>
<dbReference type="GeneID" id="93877490"/>
<name>A0A2P5YZU9_9XANT</name>
<dbReference type="Proteomes" id="UP000247346">
    <property type="component" value="Unassembled WGS sequence"/>
</dbReference>
<dbReference type="Gene3D" id="3.40.630.10">
    <property type="entry name" value="Zn peptidases"/>
    <property type="match status" value="1"/>
</dbReference>